<gene>
    <name evidence="2" type="ORF">OHJ16_11005</name>
</gene>
<evidence type="ECO:0000313" key="3">
    <source>
        <dbReference type="Proteomes" id="UP001072034"/>
    </source>
</evidence>
<comment type="caution">
    <text evidence="2">The sequence shown here is derived from an EMBL/GenBank/DDBJ whole genome shotgun (WGS) entry which is preliminary data.</text>
</comment>
<sequence>MDGPDLDVARGVPLRFEEFRQHAPGRRAAPAHRRLACPDQGSVMSAA</sequence>
<protein>
    <submittedName>
        <fullName evidence="2">Uncharacterized protein</fullName>
    </submittedName>
</protein>
<reference evidence="2" key="1">
    <citation type="submission" date="2022-10" db="EMBL/GenBank/DDBJ databases">
        <title>Genome sequence of Actinomyces israelii ATCC 10048.</title>
        <authorList>
            <person name="Watt R.M."/>
            <person name="Tong W.M."/>
        </authorList>
    </citation>
    <scope>NUCLEOTIDE SEQUENCE</scope>
    <source>
        <strain evidence="2">ATCC 10048</strain>
    </source>
</reference>
<dbReference type="RefSeq" id="WP_268917936.1">
    <property type="nucleotide sequence ID" value="NZ_JAPTMY010000024.1"/>
</dbReference>
<feature type="region of interest" description="Disordered" evidence="1">
    <location>
        <begin position="23"/>
        <end position="47"/>
    </location>
</feature>
<accession>A0ABT4IBJ1</accession>
<dbReference type="Proteomes" id="UP001072034">
    <property type="component" value="Unassembled WGS sequence"/>
</dbReference>
<keyword evidence="3" id="KW-1185">Reference proteome</keyword>
<feature type="compositionally biased region" description="Basic residues" evidence="1">
    <location>
        <begin position="23"/>
        <end position="35"/>
    </location>
</feature>
<organism evidence="2 3">
    <name type="scientific">Actinomyces israelii</name>
    <dbReference type="NCBI Taxonomy" id="1659"/>
    <lineage>
        <taxon>Bacteria</taxon>
        <taxon>Bacillati</taxon>
        <taxon>Actinomycetota</taxon>
        <taxon>Actinomycetes</taxon>
        <taxon>Actinomycetales</taxon>
        <taxon>Actinomycetaceae</taxon>
        <taxon>Actinomyces</taxon>
    </lineage>
</organism>
<name>A0ABT4IBJ1_9ACTO</name>
<dbReference type="EMBL" id="JAPTMY010000024">
    <property type="protein sequence ID" value="MCZ0858570.1"/>
    <property type="molecule type" value="Genomic_DNA"/>
</dbReference>
<evidence type="ECO:0000313" key="2">
    <source>
        <dbReference type="EMBL" id="MCZ0858570.1"/>
    </source>
</evidence>
<evidence type="ECO:0000256" key="1">
    <source>
        <dbReference type="SAM" id="MobiDB-lite"/>
    </source>
</evidence>
<proteinExistence type="predicted"/>